<dbReference type="EMBL" id="CAJPVJ010023257">
    <property type="protein sequence ID" value="CAG2178453.1"/>
    <property type="molecule type" value="Genomic_DNA"/>
</dbReference>
<evidence type="ECO:0000256" key="6">
    <source>
        <dbReference type="ARBA" id="ARBA00022989"/>
    </source>
</evidence>
<evidence type="ECO:0000256" key="5">
    <source>
        <dbReference type="ARBA" id="ARBA00022792"/>
    </source>
</evidence>
<keyword evidence="5" id="KW-0999">Mitochondrion inner membrane</keyword>
<feature type="transmembrane region" description="Helical" evidence="9">
    <location>
        <begin position="27"/>
        <end position="45"/>
    </location>
</feature>
<keyword evidence="4 9" id="KW-0812">Transmembrane</keyword>
<evidence type="ECO:0000256" key="8">
    <source>
        <dbReference type="ARBA" id="ARBA00023136"/>
    </source>
</evidence>
<comment type="pathway">
    <text evidence="2">Energy metabolism; oxidative phosphorylation.</text>
</comment>
<dbReference type="PANTHER" id="PTHR48416">
    <property type="entry name" value="CYTOCHROME C OXIDASE SUBUNIT 6C"/>
    <property type="match status" value="1"/>
</dbReference>
<comment type="similarity">
    <text evidence="3">Belongs to the cytochrome c oxidase subunit 6c family.</text>
</comment>
<dbReference type="SUPFAM" id="SSF81415">
    <property type="entry name" value="Mitochondrial cytochrome c oxidase subunit VIc"/>
    <property type="match status" value="1"/>
</dbReference>
<dbReference type="Gene3D" id="4.10.93.10">
    <property type="entry name" value="Mitochondrial cytochrome c oxidase subunit VIc/VIIs"/>
    <property type="match status" value="1"/>
</dbReference>
<evidence type="ECO:0000256" key="1">
    <source>
        <dbReference type="ARBA" id="ARBA00004434"/>
    </source>
</evidence>
<proteinExistence type="inferred from homology"/>
<accession>A0A7R9MJC0</accession>
<organism evidence="10">
    <name type="scientific">Oppiella nova</name>
    <dbReference type="NCBI Taxonomy" id="334625"/>
    <lineage>
        <taxon>Eukaryota</taxon>
        <taxon>Metazoa</taxon>
        <taxon>Ecdysozoa</taxon>
        <taxon>Arthropoda</taxon>
        <taxon>Chelicerata</taxon>
        <taxon>Arachnida</taxon>
        <taxon>Acari</taxon>
        <taxon>Acariformes</taxon>
        <taxon>Sarcoptiformes</taxon>
        <taxon>Oribatida</taxon>
        <taxon>Brachypylina</taxon>
        <taxon>Oppioidea</taxon>
        <taxon>Oppiidae</taxon>
        <taxon>Oppiella</taxon>
    </lineage>
</organism>
<dbReference type="InterPro" id="IPR051389">
    <property type="entry name" value="Cytochrome_c_oxidase_VIc"/>
</dbReference>
<dbReference type="Pfam" id="PF02937">
    <property type="entry name" value="COX6C"/>
    <property type="match status" value="1"/>
</dbReference>
<comment type="subcellular location">
    <subcellularLocation>
        <location evidence="1">Mitochondrion inner membrane</location>
        <topology evidence="1">Single-pass membrane protein</topology>
    </subcellularLocation>
</comment>
<keyword evidence="11" id="KW-1185">Reference proteome</keyword>
<protein>
    <recommendedName>
        <fullName evidence="12">Mitochondrial cytochrome c oxidase subunit VIc/VIIs domain-containing protein</fullName>
    </recommendedName>
</protein>
<evidence type="ECO:0008006" key="12">
    <source>
        <dbReference type="Google" id="ProtNLM"/>
    </source>
</evidence>
<evidence type="ECO:0000313" key="11">
    <source>
        <dbReference type="Proteomes" id="UP000728032"/>
    </source>
</evidence>
<evidence type="ECO:0000256" key="3">
    <source>
        <dbReference type="ARBA" id="ARBA00007204"/>
    </source>
</evidence>
<dbReference type="GO" id="GO:0005743">
    <property type="term" value="C:mitochondrial inner membrane"/>
    <property type="evidence" value="ECO:0007669"/>
    <property type="project" value="UniProtKB-SubCell"/>
</dbReference>
<evidence type="ECO:0000256" key="4">
    <source>
        <dbReference type="ARBA" id="ARBA00022692"/>
    </source>
</evidence>
<evidence type="ECO:0000256" key="7">
    <source>
        <dbReference type="ARBA" id="ARBA00023128"/>
    </source>
</evidence>
<evidence type="ECO:0000256" key="9">
    <source>
        <dbReference type="SAM" id="Phobius"/>
    </source>
</evidence>
<name>A0A7R9MJC0_9ACAR</name>
<dbReference type="EMBL" id="OC938082">
    <property type="protein sequence ID" value="CAD7661317.1"/>
    <property type="molecule type" value="Genomic_DNA"/>
</dbReference>
<dbReference type="InterPro" id="IPR034884">
    <property type="entry name" value="Cytochrome_c_oxidase_VIc/VIIs"/>
</dbReference>
<keyword evidence="8 9" id="KW-0472">Membrane</keyword>
<dbReference type="PANTHER" id="PTHR48416:SF1">
    <property type="entry name" value="CYTOCHROME C OXIDASE SUBUNIT 6C"/>
    <property type="match status" value="1"/>
</dbReference>
<keyword evidence="6 9" id="KW-1133">Transmembrane helix</keyword>
<dbReference type="InterPro" id="IPR037169">
    <property type="entry name" value="Cytochrome_c_oxidase_VIc_sf"/>
</dbReference>
<gene>
    <name evidence="10" type="ORF">ONB1V03_LOCUS17878</name>
</gene>
<dbReference type="OrthoDB" id="10051322at2759"/>
<sequence>MANTAVAGRIPKPVLRGHAQRYVRRHLFAAIGLSFAGAIAWKYLVAEPRKRRYAEFYKNYDVEKEEKRLISLGLYDNPFPDD</sequence>
<evidence type="ECO:0000256" key="2">
    <source>
        <dbReference type="ARBA" id="ARBA00004673"/>
    </source>
</evidence>
<evidence type="ECO:0000313" key="10">
    <source>
        <dbReference type="EMBL" id="CAD7661317.1"/>
    </source>
</evidence>
<dbReference type="Proteomes" id="UP000728032">
    <property type="component" value="Unassembled WGS sequence"/>
</dbReference>
<reference evidence="10" key="1">
    <citation type="submission" date="2020-11" db="EMBL/GenBank/DDBJ databases">
        <authorList>
            <person name="Tran Van P."/>
        </authorList>
    </citation>
    <scope>NUCLEOTIDE SEQUENCE</scope>
</reference>
<dbReference type="AlphaFoldDB" id="A0A7R9MJC0"/>
<keyword evidence="7" id="KW-0496">Mitochondrion</keyword>